<comment type="caution">
    <text evidence="2">The sequence shown here is derived from an EMBL/GenBank/DDBJ whole genome shotgun (WGS) entry which is preliminary data.</text>
</comment>
<reference evidence="3" key="1">
    <citation type="submission" date="2017-08" db="EMBL/GenBank/DDBJ databases">
        <title>A dynamic microbial community with high functional redundancy inhabits the cold, oxic subseafloor aquifer.</title>
        <authorList>
            <person name="Tully B.J."/>
            <person name="Wheat C.G."/>
            <person name="Glazer B.T."/>
            <person name="Huber J.A."/>
        </authorList>
    </citation>
    <scope>NUCLEOTIDE SEQUENCE [LARGE SCALE GENOMIC DNA]</scope>
</reference>
<dbReference type="PROSITE" id="PS51257">
    <property type="entry name" value="PROKAR_LIPOPROTEIN"/>
    <property type="match status" value="1"/>
</dbReference>
<name>A0A2A4MPQ4_9GAMM</name>
<feature type="signal peptide" evidence="1">
    <location>
        <begin position="1"/>
        <end position="30"/>
    </location>
</feature>
<proteinExistence type="predicted"/>
<dbReference type="Proteomes" id="UP000218172">
    <property type="component" value="Unassembled WGS sequence"/>
</dbReference>
<evidence type="ECO:0008006" key="4">
    <source>
        <dbReference type="Google" id="ProtNLM"/>
    </source>
</evidence>
<evidence type="ECO:0000256" key="1">
    <source>
        <dbReference type="SAM" id="SignalP"/>
    </source>
</evidence>
<feature type="chain" id="PRO_5012697931" description="PEGA domain-containing protein" evidence="1">
    <location>
        <begin position="31"/>
        <end position="162"/>
    </location>
</feature>
<organism evidence="2 3">
    <name type="scientific">SAR86 cluster bacterium</name>
    <dbReference type="NCBI Taxonomy" id="2030880"/>
    <lineage>
        <taxon>Bacteria</taxon>
        <taxon>Pseudomonadati</taxon>
        <taxon>Pseudomonadota</taxon>
        <taxon>Gammaproteobacteria</taxon>
        <taxon>SAR86 cluster</taxon>
    </lineage>
</organism>
<dbReference type="EMBL" id="NVQR01000061">
    <property type="protein sequence ID" value="PCH61737.1"/>
    <property type="molecule type" value="Genomic_DNA"/>
</dbReference>
<dbReference type="AlphaFoldDB" id="A0A2A4MPQ4"/>
<accession>A0A2A4MPQ4</accession>
<keyword evidence="1" id="KW-0732">Signal</keyword>
<protein>
    <recommendedName>
        <fullName evidence="4">PEGA domain-containing protein</fullName>
    </recommendedName>
</protein>
<evidence type="ECO:0000313" key="3">
    <source>
        <dbReference type="Proteomes" id="UP000218172"/>
    </source>
</evidence>
<gene>
    <name evidence="2" type="ORF">COC19_04360</name>
</gene>
<evidence type="ECO:0000313" key="2">
    <source>
        <dbReference type="EMBL" id="PCH61737.1"/>
    </source>
</evidence>
<sequence>MKKIILATIISTALLTGCSSIISQSNYAVAIDSNPTGANFSITNKAGQRVQNGVTPATVTLKSSAGYFKGESYTVVLNKAGYSEKTYLLTSTIDGWYFGNILLGGIIGMLIVDPATGAMYNLPDRVDISLNQSVSSIQSDTITIATLDSLTDEQIDRLERLR</sequence>